<reference evidence="1" key="1">
    <citation type="submission" date="2017-10" db="EMBL/GenBank/DDBJ databases">
        <authorList>
            <person name="Banno H."/>
            <person name="Chua N.-H."/>
        </authorList>
    </citation>
    <scope>NUCLEOTIDE SEQUENCE</scope>
    <source>
        <strain evidence="1">HeBei</strain>
    </source>
</reference>
<evidence type="ECO:0000313" key="1">
    <source>
        <dbReference type="EMBL" id="AUO16805.1"/>
    </source>
</evidence>
<organism evidence="1">
    <name type="scientific">Microplitis mediator bracovirus</name>
    <dbReference type="NCBI Taxonomy" id="1836595"/>
    <lineage>
        <taxon>Viruses</taxon>
        <taxon>Viruses incertae sedis</taxon>
        <taxon>Polydnaviriformidae</taxon>
        <taxon>Bracoviriform</taxon>
    </lineage>
</organism>
<protein>
    <submittedName>
        <fullName evidence="1">Uncharacterized protein</fullName>
    </submittedName>
</protein>
<dbReference type="EMBL" id="MG384815">
    <property type="protein sequence ID" value="AUO16805.1"/>
    <property type="molecule type" value="Genomic_DNA"/>
</dbReference>
<accession>A0A2I6SGU7</accession>
<proteinExistence type="predicted"/>
<gene>
    <name evidence="1" type="ORF">MmBV_CLP5</name>
</gene>
<sequence>MIKYMTNSTQSATTVLSHHRKTITSSWITKYRAARGLIK</sequence>
<name>A0A2I6SGU7_9VIRU</name>